<evidence type="ECO:0000313" key="2">
    <source>
        <dbReference type="EMBL" id="KAJ6051554.1"/>
    </source>
</evidence>
<evidence type="ECO:0000256" key="1">
    <source>
        <dbReference type="SAM" id="MobiDB-lite"/>
    </source>
</evidence>
<feature type="compositionally biased region" description="Polar residues" evidence="1">
    <location>
        <begin position="1"/>
        <end position="11"/>
    </location>
</feature>
<feature type="compositionally biased region" description="Acidic residues" evidence="1">
    <location>
        <begin position="226"/>
        <end position="256"/>
    </location>
</feature>
<dbReference type="AlphaFoldDB" id="A0AAD6NCA0"/>
<protein>
    <submittedName>
        <fullName evidence="2">Uncharacterized protein</fullName>
    </submittedName>
</protein>
<comment type="caution">
    <text evidence="2">The sequence shown here is derived from an EMBL/GenBank/DDBJ whole genome shotgun (WGS) entry which is preliminary data.</text>
</comment>
<feature type="compositionally biased region" description="Polar residues" evidence="1">
    <location>
        <begin position="113"/>
        <end position="145"/>
    </location>
</feature>
<gene>
    <name evidence="2" type="ORF">N7460_002088</name>
</gene>
<reference evidence="2" key="2">
    <citation type="submission" date="2023-01" db="EMBL/GenBank/DDBJ databases">
        <authorList>
            <person name="Petersen C."/>
        </authorList>
    </citation>
    <scope>NUCLEOTIDE SEQUENCE</scope>
    <source>
        <strain evidence="2">IBT 15450</strain>
    </source>
</reference>
<reference evidence="2" key="1">
    <citation type="journal article" date="2023" name="IMA Fungus">
        <title>Comparative genomic study of the Penicillium genus elucidates a diverse pangenome and 15 lateral gene transfer events.</title>
        <authorList>
            <person name="Petersen C."/>
            <person name="Sorensen T."/>
            <person name="Nielsen M.R."/>
            <person name="Sondergaard T.E."/>
            <person name="Sorensen J.L."/>
            <person name="Fitzpatrick D.A."/>
            <person name="Frisvad J.C."/>
            <person name="Nielsen K.L."/>
        </authorList>
    </citation>
    <scope>NUCLEOTIDE SEQUENCE</scope>
    <source>
        <strain evidence="2">IBT 15450</strain>
    </source>
</reference>
<feature type="region of interest" description="Disordered" evidence="1">
    <location>
        <begin position="1"/>
        <end position="272"/>
    </location>
</feature>
<dbReference type="Proteomes" id="UP001219568">
    <property type="component" value="Unassembled WGS sequence"/>
</dbReference>
<proteinExistence type="predicted"/>
<feature type="compositionally biased region" description="Low complexity" evidence="1">
    <location>
        <begin position="66"/>
        <end position="85"/>
    </location>
</feature>
<feature type="compositionally biased region" description="Low complexity" evidence="1">
    <location>
        <begin position="148"/>
        <end position="169"/>
    </location>
</feature>
<dbReference type="EMBL" id="JAQJZL010000002">
    <property type="protein sequence ID" value="KAJ6051554.1"/>
    <property type="molecule type" value="Genomic_DNA"/>
</dbReference>
<organism evidence="2 3">
    <name type="scientific">Penicillium canescens</name>
    <dbReference type="NCBI Taxonomy" id="5083"/>
    <lineage>
        <taxon>Eukaryota</taxon>
        <taxon>Fungi</taxon>
        <taxon>Dikarya</taxon>
        <taxon>Ascomycota</taxon>
        <taxon>Pezizomycotina</taxon>
        <taxon>Eurotiomycetes</taxon>
        <taxon>Eurotiomycetidae</taxon>
        <taxon>Eurotiales</taxon>
        <taxon>Aspergillaceae</taxon>
        <taxon>Penicillium</taxon>
    </lineage>
</organism>
<name>A0AAD6NCA0_PENCN</name>
<feature type="compositionally biased region" description="Polar residues" evidence="1">
    <location>
        <begin position="214"/>
        <end position="224"/>
    </location>
</feature>
<evidence type="ECO:0000313" key="3">
    <source>
        <dbReference type="Proteomes" id="UP001219568"/>
    </source>
</evidence>
<accession>A0AAD6NCA0</accession>
<keyword evidence="3" id="KW-1185">Reference proteome</keyword>
<sequence>MSFNSQKNRGTSVFRRKDTPIAPGNGFDHNKKRMNASNPPTAPRSFQDAPGINSGYNKKRNNWSDSSAAPGASSALGGSSTAAPGGFNGAPGTNFDYNKKRNNRSNGNQRNQVPYQNRNQNTGYNNKRNNAPNNGVRSGNISRNNGPYRGNQYQNQQWNNQRANQGRQRLSSQDQHQDVDMDRPSNFNQGRNFNQGIQKFNRGGYNQRAGRQNAHFNNVVSTNPYPDDEDGDMSEDKYDIEDEDMSEDESESEDEPEYKYKQTKSNNSKQPKKFQRVFRDIGIDTEMTDAPSDEPVRLDLTPFFRYNSNLTTFFGHPSIPFTDYYQSDIEMIDAPPLITGPVGEFQEYTTLKPWRHSLRTFTNQFRSRQRIKAFAEGAQALQDIAHKMTILVGQLDPSVLLDYNCTA</sequence>
<feature type="compositionally biased region" description="Polar residues" evidence="1">
    <location>
        <begin position="185"/>
        <end position="198"/>
    </location>
</feature>